<feature type="transmembrane region" description="Helical" evidence="8">
    <location>
        <begin position="69"/>
        <end position="87"/>
    </location>
</feature>
<dbReference type="GO" id="GO:0008654">
    <property type="term" value="P:phospholipid biosynthetic process"/>
    <property type="evidence" value="ECO:0007669"/>
    <property type="project" value="TreeGrafter"/>
</dbReference>
<protein>
    <submittedName>
        <fullName evidence="9">Uncharacterized protein</fullName>
    </submittedName>
</protein>
<dbReference type="GO" id="GO:0010945">
    <property type="term" value="F:coenzyme A diphosphatase activity"/>
    <property type="evidence" value="ECO:0007669"/>
    <property type="project" value="InterPro"/>
</dbReference>
<dbReference type="GeneID" id="83218920"/>
<dbReference type="PANTHER" id="PTHR23129">
    <property type="entry name" value="ACYL-COENZYME A DIPHOSPHATASE FITM2"/>
    <property type="match status" value="1"/>
</dbReference>
<dbReference type="GO" id="GO:0034389">
    <property type="term" value="P:lipid droplet organization"/>
    <property type="evidence" value="ECO:0007669"/>
    <property type="project" value="TreeGrafter"/>
</dbReference>
<dbReference type="RefSeq" id="XP_058337760.1">
    <property type="nucleotide sequence ID" value="XM_058491485.1"/>
</dbReference>
<dbReference type="Proteomes" id="UP001234581">
    <property type="component" value="Unassembled WGS sequence"/>
</dbReference>
<evidence type="ECO:0000256" key="6">
    <source>
        <dbReference type="ARBA" id="ARBA00023098"/>
    </source>
</evidence>
<evidence type="ECO:0000256" key="1">
    <source>
        <dbReference type="ARBA" id="ARBA00004477"/>
    </source>
</evidence>
<evidence type="ECO:0000313" key="9">
    <source>
        <dbReference type="EMBL" id="KAJ8652846.1"/>
    </source>
</evidence>
<comment type="caution">
    <text evidence="9">The sequence shown here is derived from an EMBL/GenBank/DDBJ whole genome shotgun (WGS) entry which is preliminary data.</text>
</comment>
<evidence type="ECO:0000256" key="5">
    <source>
        <dbReference type="ARBA" id="ARBA00022989"/>
    </source>
</evidence>
<dbReference type="InterPro" id="IPR019388">
    <property type="entry name" value="FIT"/>
</dbReference>
<keyword evidence="3" id="KW-0378">Hydrolase</keyword>
<keyword evidence="6" id="KW-0443">Lipid metabolism</keyword>
<evidence type="ECO:0000256" key="8">
    <source>
        <dbReference type="SAM" id="Phobius"/>
    </source>
</evidence>
<keyword evidence="7 8" id="KW-0472">Membrane</keyword>
<proteinExistence type="predicted"/>
<comment type="subcellular location">
    <subcellularLocation>
        <location evidence="1">Endoplasmic reticulum membrane</location>
        <topology evidence="1">Multi-pass membrane protein</topology>
    </subcellularLocation>
</comment>
<evidence type="ECO:0000256" key="7">
    <source>
        <dbReference type="ARBA" id="ARBA00023136"/>
    </source>
</evidence>
<keyword evidence="4" id="KW-0256">Endoplasmic reticulum</keyword>
<dbReference type="PANTHER" id="PTHR23129:SF0">
    <property type="entry name" value="ACYL-COENZYME A DIPHOSPHATASE FITM2"/>
    <property type="match status" value="1"/>
</dbReference>
<reference evidence="9 10" key="1">
    <citation type="submission" date="2023-03" db="EMBL/GenBank/DDBJ databases">
        <title>Genome sequence of Lichtheimia ornata CBS 291.66.</title>
        <authorList>
            <person name="Mohabir J.T."/>
            <person name="Shea T.P."/>
            <person name="Kurbessoian T."/>
            <person name="Berby B."/>
            <person name="Fontaine J."/>
            <person name="Livny J."/>
            <person name="Gnirke A."/>
            <person name="Stajich J.E."/>
            <person name="Cuomo C.A."/>
        </authorList>
    </citation>
    <scope>NUCLEOTIDE SEQUENCE [LARGE SCALE GENOMIC DNA]</scope>
    <source>
        <strain evidence="9">CBS 291.66</strain>
    </source>
</reference>
<name>A0AAD7UTM0_9FUNG</name>
<evidence type="ECO:0000256" key="2">
    <source>
        <dbReference type="ARBA" id="ARBA00022692"/>
    </source>
</evidence>
<dbReference type="AlphaFoldDB" id="A0AAD7UTM0"/>
<organism evidence="9 10">
    <name type="scientific">Lichtheimia ornata</name>
    <dbReference type="NCBI Taxonomy" id="688661"/>
    <lineage>
        <taxon>Eukaryota</taxon>
        <taxon>Fungi</taxon>
        <taxon>Fungi incertae sedis</taxon>
        <taxon>Mucoromycota</taxon>
        <taxon>Mucoromycotina</taxon>
        <taxon>Mucoromycetes</taxon>
        <taxon>Mucorales</taxon>
        <taxon>Lichtheimiaceae</taxon>
        <taxon>Lichtheimia</taxon>
    </lineage>
</organism>
<feature type="transmembrane region" description="Helical" evidence="8">
    <location>
        <begin position="188"/>
        <end position="213"/>
    </location>
</feature>
<dbReference type="GO" id="GO:0019915">
    <property type="term" value="P:lipid storage"/>
    <property type="evidence" value="ECO:0007669"/>
    <property type="project" value="InterPro"/>
</dbReference>
<feature type="transmembrane region" description="Helical" evidence="8">
    <location>
        <begin position="12"/>
        <end position="30"/>
    </location>
</feature>
<sequence length="234" mass="27035">MATMFTNRWIPAFLYPITVLALSTFVAGRVPPSYFSDSHNLINVYFVKLGWLWTTVAYVSLLNGDKKSWLRYILSTAYWFCITQWLLGPSFIDRVFVATGGSCSSDILLQSQATCRQTGGQWIGGHDVSGHCVLLVHASLFLWEEQRAILLFKNTKKYGLYIVYGFLALWWWMLCMTSTYFFHGQRELVSGTFFGMFGWVIMYLVMFPLIGLVDTLQPSQKEQQQQQQQQHEKL</sequence>
<evidence type="ECO:0000256" key="3">
    <source>
        <dbReference type="ARBA" id="ARBA00022801"/>
    </source>
</evidence>
<gene>
    <name evidence="9" type="ORF">O0I10_011520</name>
</gene>
<accession>A0AAD7UTM0</accession>
<evidence type="ECO:0000313" key="10">
    <source>
        <dbReference type="Proteomes" id="UP001234581"/>
    </source>
</evidence>
<feature type="transmembrane region" description="Helical" evidence="8">
    <location>
        <begin position="158"/>
        <end position="182"/>
    </location>
</feature>
<dbReference type="EMBL" id="JARTCD010000092">
    <property type="protein sequence ID" value="KAJ8652846.1"/>
    <property type="molecule type" value="Genomic_DNA"/>
</dbReference>
<keyword evidence="2 8" id="KW-0812">Transmembrane</keyword>
<keyword evidence="10" id="KW-1185">Reference proteome</keyword>
<dbReference type="GO" id="GO:0005789">
    <property type="term" value="C:endoplasmic reticulum membrane"/>
    <property type="evidence" value="ECO:0007669"/>
    <property type="project" value="UniProtKB-SubCell"/>
</dbReference>
<keyword evidence="5 8" id="KW-1133">Transmembrane helix</keyword>
<feature type="transmembrane region" description="Helical" evidence="8">
    <location>
        <begin position="42"/>
        <end position="62"/>
    </location>
</feature>
<evidence type="ECO:0000256" key="4">
    <source>
        <dbReference type="ARBA" id="ARBA00022824"/>
    </source>
</evidence>
<dbReference type="Pfam" id="PF10261">
    <property type="entry name" value="FIT"/>
    <property type="match status" value="2"/>
</dbReference>